<sequence length="288" mass="32399">MAQKRRSIIGALLKILGMLRGQFKIEIAFGGKDSCYGMLQCVAAGHEIVALANLYPKDQDELDSYMYQTVGHQAIGLYAEAMGIPLFRKEIKGTALDQRKCYDPTEGDEVEDLHELLQLVKKEVPIEGVSVGAIMSNYQRVRALNVCDRLGLTMLAYLWQRDQEELLQEMIDCQVEAILIKVAALGLDPTNHLGKTLREIYPHMIQMKEKFGLNVCGEGGEYETFTLDCPLFKKKIVIDQKKTVIHSNDAFAPVGYLKFSAMHLVDKNRNERMTQQECLAGLPVNVKT</sequence>
<dbReference type="EC" id="6.3.1.14" evidence="3"/>
<proteinExistence type="inferred from homology"/>
<evidence type="ECO:0000313" key="11">
    <source>
        <dbReference type="Proteomes" id="UP000694941"/>
    </source>
</evidence>
<evidence type="ECO:0000256" key="2">
    <source>
        <dbReference type="ARBA" id="ARBA00008496"/>
    </source>
</evidence>
<evidence type="ECO:0000256" key="5">
    <source>
        <dbReference type="ARBA" id="ARBA00029814"/>
    </source>
</evidence>
<evidence type="ECO:0000256" key="6">
    <source>
        <dbReference type="ARBA" id="ARBA00031202"/>
    </source>
</evidence>
<dbReference type="Pfam" id="PF01902">
    <property type="entry name" value="Diphthami_syn_2"/>
    <property type="match status" value="1"/>
</dbReference>
<dbReference type="PIRSF" id="PIRSF039123">
    <property type="entry name" value="Diphthamide_synthase"/>
    <property type="match status" value="1"/>
</dbReference>
<dbReference type="RefSeq" id="XP_022246779.1">
    <property type="nucleotide sequence ID" value="XM_022391071.1"/>
</dbReference>
<dbReference type="Proteomes" id="UP000694941">
    <property type="component" value="Unplaced"/>
</dbReference>
<evidence type="ECO:0000256" key="3">
    <source>
        <dbReference type="ARBA" id="ARBA00012089"/>
    </source>
</evidence>
<dbReference type="PANTHER" id="PTHR12196">
    <property type="entry name" value="DOMAIN OF UNKNOWN FUNCTION 71 DUF71 -CONTAINING PROTEIN"/>
    <property type="match status" value="1"/>
</dbReference>
<dbReference type="InterPro" id="IPR030662">
    <property type="entry name" value="DPH6/MJ0570"/>
</dbReference>
<evidence type="ECO:0000256" key="8">
    <source>
        <dbReference type="ARBA" id="ARBA00032849"/>
    </source>
</evidence>
<keyword evidence="11" id="KW-1185">Reference proteome</keyword>
<dbReference type="CDD" id="cd01994">
    <property type="entry name" value="AANH_PF0828-like"/>
    <property type="match status" value="1"/>
</dbReference>
<evidence type="ECO:0000313" key="12">
    <source>
        <dbReference type="RefSeq" id="XP_022246779.1"/>
    </source>
</evidence>
<evidence type="ECO:0000256" key="9">
    <source>
        <dbReference type="ARBA" id="ARBA00048108"/>
    </source>
</evidence>
<name>A0ABM1ST23_LIMPO</name>
<evidence type="ECO:0000256" key="1">
    <source>
        <dbReference type="ARBA" id="ARBA00005156"/>
    </source>
</evidence>
<comment type="similarity">
    <text evidence="2">Belongs to the Diphthine--ammonia ligase family.</text>
</comment>
<reference evidence="12" key="1">
    <citation type="submission" date="2025-08" db="UniProtKB">
        <authorList>
            <consortium name="RefSeq"/>
        </authorList>
    </citation>
    <scope>IDENTIFICATION</scope>
    <source>
        <tissue evidence="12">Muscle</tissue>
    </source>
</reference>
<evidence type="ECO:0000256" key="4">
    <source>
        <dbReference type="ARBA" id="ARBA00018426"/>
    </source>
</evidence>
<protein>
    <recommendedName>
        <fullName evidence="4">Diphthine--ammonia ligase</fullName>
        <ecNumber evidence="3">6.3.1.14</ecNumber>
    </recommendedName>
    <alternativeName>
        <fullName evidence="6">ATP-binding domain-containing protein 4</fullName>
    </alternativeName>
    <alternativeName>
        <fullName evidence="5">Diphthamide synthase</fullName>
    </alternativeName>
    <alternativeName>
        <fullName evidence="7">Diphthamide synthetase</fullName>
    </alternativeName>
    <alternativeName>
        <fullName evidence="8">Protein DPH6 homolog</fullName>
    </alternativeName>
</protein>
<evidence type="ECO:0000259" key="10">
    <source>
        <dbReference type="Pfam" id="PF01902"/>
    </source>
</evidence>
<dbReference type="NCBIfam" id="TIGR00290">
    <property type="entry name" value="MJ0570_dom"/>
    <property type="match status" value="1"/>
</dbReference>
<dbReference type="InterPro" id="IPR014729">
    <property type="entry name" value="Rossmann-like_a/b/a_fold"/>
</dbReference>
<gene>
    <name evidence="12" type="primary">LOC106463540</name>
</gene>
<organism evidence="11 12">
    <name type="scientific">Limulus polyphemus</name>
    <name type="common">Atlantic horseshoe crab</name>
    <dbReference type="NCBI Taxonomy" id="6850"/>
    <lineage>
        <taxon>Eukaryota</taxon>
        <taxon>Metazoa</taxon>
        <taxon>Ecdysozoa</taxon>
        <taxon>Arthropoda</taxon>
        <taxon>Chelicerata</taxon>
        <taxon>Merostomata</taxon>
        <taxon>Xiphosura</taxon>
        <taxon>Limulidae</taxon>
        <taxon>Limulus</taxon>
    </lineage>
</organism>
<dbReference type="Gene3D" id="3.40.50.620">
    <property type="entry name" value="HUPs"/>
    <property type="match status" value="1"/>
</dbReference>
<feature type="domain" description="Diphthamide synthase" evidence="10">
    <location>
        <begin position="29"/>
        <end position="250"/>
    </location>
</feature>
<dbReference type="InterPro" id="IPR002761">
    <property type="entry name" value="Diphthami_syn_dom"/>
</dbReference>
<accession>A0ABM1ST23</accession>
<comment type="pathway">
    <text evidence="1">Protein modification; peptidyl-diphthamide biosynthesis.</text>
</comment>
<dbReference type="GeneID" id="106463540"/>
<dbReference type="SUPFAM" id="SSF52402">
    <property type="entry name" value="Adenine nucleotide alpha hydrolases-like"/>
    <property type="match status" value="1"/>
</dbReference>
<comment type="catalytic activity">
    <reaction evidence="9">
        <text>diphthine-[translation elongation factor 2] + NH4(+) + ATP = diphthamide-[translation elongation factor 2] + AMP + diphosphate + H(+)</text>
        <dbReference type="Rhea" id="RHEA:19753"/>
        <dbReference type="Rhea" id="RHEA-COMP:10172"/>
        <dbReference type="Rhea" id="RHEA-COMP:10174"/>
        <dbReference type="ChEBI" id="CHEBI:15378"/>
        <dbReference type="ChEBI" id="CHEBI:16692"/>
        <dbReference type="ChEBI" id="CHEBI:28938"/>
        <dbReference type="ChEBI" id="CHEBI:30616"/>
        <dbReference type="ChEBI" id="CHEBI:33019"/>
        <dbReference type="ChEBI" id="CHEBI:82696"/>
        <dbReference type="ChEBI" id="CHEBI:456215"/>
        <dbReference type="EC" id="6.3.1.14"/>
    </reaction>
</comment>
<dbReference type="Gene3D" id="3.90.1490.10">
    <property type="entry name" value="putative n-type atp pyrophosphatase, domain 2"/>
    <property type="match status" value="1"/>
</dbReference>
<evidence type="ECO:0000256" key="7">
    <source>
        <dbReference type="ARBA" id="ARBA00031552"/>
    </source>
</evidence>
<dbReference type="PANTHER" id="PTHR12196:SF2">
    <property type="entry name" value="DIPHTHINE--AMMONIA LIGASE"/>
    <property type="match status" value="1"/>
</dbReference>